<dbReference type="Pfam" id="PF03171">
    <property type="entry name" value="2OG-FeII_Oxy"/>
    <property type="match status" value="1"/>
</dbReference>
<organism evidence="7 8">
    <name type="scientific">Rehmannia glutinosa</name>
    <name type="common">Chinese foxglove</name>
    <dbReference type="NCBI Taxonomy" id="99300"/>
    <lineage>
        <taxon>Eukaryota</taxon>
        <taxon>Viridiplantae</taxon>
        <taxon>Streptophyta</taxon>
        <taxon>Embryophyta</taxon>
        <taxon>Tracheophyta</taxon>
        <taxon>Spermatophyta</taxon>
        <taxon>Magnoliopsida</taxon>
        <taxon>eudicotyledons</taxon>
        <taxon>Gunneridae</taxon>
        <taxon>Pentapetalae</taxon>
        <taxon>asterids</taxon>
        <taxon>lamiids</taxon>
        <taxon>Lamiales</taxon>
        <taxon>Orobanchaceae</taxon>
        <taxon>Rehmannieae</taxon>
        <taxon>Rehmannia</taxon>
    </lineage>
</organism>
<evidence type="ECO:0000256" key="1">
    <source>
        <dbReference type="ARBA" id="ARBA00008056"/>
    </source>
</evidence>
<evidence type="ECO:0000259" key="6">
    <source>
        <dbReference type="PROSITE" id="PS51471"/>
    </source>
</evidence>
<dbReference type="InterPro" id="IPR026992">
    <property type="entry name" value="DIOX_N"/>
</dbReference>
<dbReference type="Pfam" id="PF14226">
    <property type="entry name" value="DIOX_N"/>
    <property type="match status" value="1"/>
</dbReference>
<evidence type="ECO:0000313" key="7">
    <source>
        <dbReference type="EMBL" id="KAK6156772.1"/>
    </source>
</evidence>
<reference evidence="7 8" key="1">
    <citation type="journal article" date="2021" name="Comput. Struct. Biotechnol. J.">
        <title>De novo genome assembly of the potent medicinal plant Rehmannia glutinosa using nanopore technology.</title>
        <authorList>
            <person name="Ma L."/>
            <person name="Dong C."/>
            <person name="Song C."/>
            <person name="Wang X."/>
            <person name="Zheng X."/>
            <person name="Niu Y."/>
            <person name="Chen S."/>
            <person name="Feng W."/>
        </authorList>
    </citation>
    <scope>NUCLEOTIDE SEQUENCE [LARGE SCALE GENOMIC DNA]</scope>
    <source>
        <strain evidence="7">DH-2019</strain>
    </source>
</reference>
<dbReference type="EMBL" id="JABTTQ020000005">
    <property type="protein sequence ID" value="KAK6156772.1"/>
    <property type="molecule type" value="Genomic_DNA"/>
</dbReference>
<comment type="caution">
    <text evidence="7">The sequence shown here is derived from an EMBL/GenBank/DDBJ whole genome shotgun (WGS) entry which is preliminary data.</text>
</comment>
<name>A0ABR0XC86_REHGL</name>
<feature type="compositionally biased region" description="Polar residues" evidence="5">
    <location>
        <begin position="22"/>
        <end position="31"/>
    </location>
</feature>
<keyword evidence="8" id="KW-1185">Reference proteome</keyword>
<keyword evidence="4" id="KW-0560">Oxidoreductase</keyword>
<dbReference type="InterPro" id="IPR005123">
    <property type="entry name" value="Oxoglu/Fe-dep_dioxygenase_dom"/>
</dbReference>
<dbReference type="InterPro" id="IPR027443">
    <property type="entry name" value="IPNS-like_sf"/>
</dbReference>
<dbReference type="Gene3D" id="2.60.120.330">
    <property type="entry name" value="B-lactam Antibiotic, Isopenicillin N Synthase, Chain"/>
    <property type="match status" value="1"/>
</dbReference>
<evidence type="ECO:0000256" key="3">
    <source>
        <dbReference type="ARBA" id="ARBA00023004"/>
    </source>
</evidence>
<dbReference type="InterPro" id="IPR044861">
    <property type="entry name" value="IPNS-like_FE2OG_OXY"/>
</dbReference>
<sequence>MAATASLLRQNSAAAPPSPPSNITSVKKLSESPNLNSIPSNYAYYTNYPTETNIASNSDDSIPTIDLSLLTSDNPDLRSKAIQDLDKACQDWGFFMVMVVNHGIPETLMKAMLDVTNEFFNLPEEEKPEFQPKNVVDPIRYGTSFNTAKEKIFCWRDFLKVFVHPQFHCPDKPESLRELLPEYCERTRDVVRKLVKGISESLGLEESEMGEALDLGSTLQIFIANLYPRCPNPDVALGMPPHSDHGLFTLLIENGVGGLQIQHKGRWVNVNALPNSILVNTGDHLEIFSNGKYKSVMHRAVVNNKKTRISIAMANGPSPDTVVSPASQLVQTKGCVASYVPMKYKDYLLSQQSNQLNGKSILKQVQIQDY</sequence>
<gene>
    <name evidence="7" type="ORF">DH2020_011020</name>
</gene>
<dbReference type="Proteomes" id="UP001318860">
    <property type="component" value="Unassembled WGS sequence"/>
</dbReference>
<keyword evidence="2 4" id="KW-0479">Metal-binding</keyword>
<evidence type="ECO:0000256" key="4">
    <source>
        <dbReference type="RuleBase" id="RU003682"/>
    </source>
</evidence>
<dbReference type="SUPFAM" id="SSF51197">
    <property type="entry name" value="Clavaminate synthase-like"/>
    <property type="match status" value="1"/>
</dbReference>
<dbReference type="InterPro" id="IPR050295">
    <property type="entry name" value="Plant_2OG-oxidoreductases"/>
</dbReference>
<dbReference type="PROSITE" id="PS51471">
    <property type="entry name" value="FE2OG_OXY"/>
    <property type="match status" value="1"/>
</dbReference>
<proteinExistence type="inferred from homology"/>
<keyword evidence="3 4" id="KW-0408">Iron</keyword>
<feature type="domain" description="Fe2OG dioxygenase" evidence="6">
    <location>
        <begin position="217"/>
        <end position="317"/>
    </location>
</feature>
<dbReference type="PANTHER" id="PTHR47991">
    <property type="entry name" value="OXOGLUTARATE/IRON-DEPENDENT DIOXYGENASE"/>
    <property type="match status" value="1"/>
</dbReference>
<accession>A0ABR0XC86</accession>
<comment type="similarity">
    <text evidence="1 4">Belongs to the iron/ascorbate-dependent oxidoreductase family.</text>
</comment>
<protein>
    <recommendedName>
        <fullName evidence="6">Fe2OG dioxygenase domain-containing protein</fullName>
    </recommendedName>
</protein>
<feature type="region of interest" description="Disordered" evidence="5">
    <location>
        <begin position="1"/>
        <end position="31"/>
    </location>
</feature>
<evidence type="ECO:0000256" key="5">
    <source>
        <dbReference type="SAM" id="MobiDB-lite"/>
    </source>
</evidence>
<evidence type="ECO:0000256" key="2">
    <source>
        <dbReference type="ARBA" id="ARBA00022723"/>
    </source>
</evidence>
<evidence type="ECO:0000313" key="8">
    <source>
        <dbReference type="Proteomes" id="UP001318860"/>
    </source>
</evidence>